<dbReference type="AlphaFoldDB" id="A0AAE0D5G8"/>
<sequence>MSYLAVNYGFSVRWTDYLDEHLEINWERRIVWIFQHKVWLAAQINSKTDSLLPLEVAEEALDTLNSLFPHHHAPTTSFMARHGQEFHRLGSFNRKPRTEVSDFKYWGGKIEQLMGELSKPRRGLRQLRPDKRNVLNPVNFWVAAGLACLAFLSSIAFGAVSVFYAKRSLEVSEQSLELSRLQYLLSVAQACSTPEGAQSLPEFCSD</sequence>
<comment type="caution">
    <text evidence="2">The sequence shown here is derived from an EMBL/GenBank/DDBJ whole genome shotgun (WGS) entry which is preliminary data.</text>
</comment>
<evidence type="ECO:0000313" key="3">
    <source>
        <dbReference type="Proteomes" id="UP001281614"/>
    </source>
</evidence>
<protein>
    <submittedName>
        <fullName evidence="2">Uncharacterized protein</fullName>
    </submittedName>
</protein>
<gene>
    <name evidence="2" type="ORF">CKAH01_17958</name>
</gene>
<keyword evidence="1" id="KW-0472">Membrane</keyword>
<keyword evidence="1" id="KW-0812">Transmembrane</keyword>
<feature type="transmembrane region" description="Helical" evidence="1">
    <location>
        <begin position="140"/>
        <end position="165"/>
    </location>
</feature>
<dbReference type="EMBL" id="VYYT01000272">
    <property type="protein sequence ID" value="KAK2750448.1"/>
    <property type="molecule type" value="Genomic_DNA"/>
</dbReference>
<evidence type="ECO:0000256" key="1">
    <source>
        <dbReference type="SAM" id="Phobius"/>
    </source>
</evidence>
<reference evidence="2" key="1">
    <citation type="submission" date="2023-02" db="EMBL/GenBank/DDBJ databases">
        <title>Colletotrichum kahawae CIFC_Que2 genome sequencing and assembly.</title>
        <authorList>
            <person name="Baroncelli R."/>
        </authorList>
    </citation>
    <scope>NUCLEOTIDE SEQUENCE</scope>
    <source>
        <strain evidence="2">CIFC_Que2</strain>
    </source>
</reference>
<dbReference type="Proteomes" id="UP001281614">
    <property type="component" value="Unassembled WGS sequence"/>
</dbReference>
<evidence type="ECO:0000313" key="2">
    <source>
        <dbReference type="EMBL" id="KAK2750448.1"/>
    </source>
</evidence>
<keyword evidence="1" id="KW-1133">Transmembrane helix</keyword>
<organism evidence="2 3">
    <name type="scientific">Colletotrichum kahawae</name>
    <name type="common">Coffee berry disease fungus</name>
    <dbReference type="NCBI Taxonomy" id="34407"/>
    <lineage>
        <taxon>Eukaryota</taxon>
        <taxon>Fungi</taxon>
        <taxon>Dikarya</taxon>
        <taxon>Ascomycota</taxon>
        <taxon>Pezizomycotina</taxon>
        <taxon>Sordariomycetes</taxon>
        <taxon>Hypocreomycetidae</taxon>
        <taxon>Glomerellales</taxon>
        <taxon>Glomerellaceae</taxon>
        <taxon>Colletotrichum</taxon>
        <taxon>Colletotrichum gloeosporioides species complex</taxon>
    </lineage>
</organism>
<accession>A0AAE0D5G8</accession>
<proteinExistence type="predicted"/>
<keyword evidence="3" id="KW-1185">Reference proteome</keyword>
<name>A0AAE0D5G8_COLKA</name>